<dbReference type="GO" id="GO:0005524">
    <property type="term" value="F:ATP binding"/>
    <property type="evidence" value="ECO:0007669"/>
    <property type="project" value="InterPro"/>
</dbReference>
<dbReference type="PANTHER" id="PTHR13779:SF7">
    <property type="entry name" value="ATPASE WRNIP1"/>
    <property type="match status" value="1"/>
</dbReference>
<dbReference type="GO" id="GO:0006261">
    <property type="term" value="P:DNA-templated DNA replication"/>
    <property type="evidence" value="ECO:0007669"/>
    <property type="project" value="TreeGrafter"/>
</dbReference>
<dbReference type="AlphaFoldDB" id="A0A0F9F1I4"/>
<dbReference type="InterPro" id="IPR027417">
    <property type="entry name" value="P-loop_NTPase"/>
</dbReference>
<dbReference type="InterPro" id="IPR051314">
    <property type="entry name" value="AAA_ATPase_RarA/MGS1/WRNIP1"/>
</dbReference>
<dbReference type="GO" id="GO:0017116">
    <property type="term" value="F:single-stranded DNA helicase activity"/>
    <property type="evidence" value="ECO:0007669"/>
    <property type="project" value="TreeGrafter"/>
</dbReference>
<dbReference type="GO" id="GO:0000731">
    <property type="term" value="P:DNA synthesis involved in DNA repair"/>
    <property type="evidence" value="ECO:0007669"/>
    <property type="project" value="TreeGrafter"/>
</dbReference>
<protein>
    <recommendedName>
        <fullName evidence="1">ATPase AAA-type core domain-containing protein</fullName>
    </recommendedName>
</protein>
<evidence type="ECO:0000259" key="1">
    <source>
        <dbReference type="Pfam" id="PF00004"/>
    </source>
</evidence>
<feature type="domain" description="ATPase AAA-type core" evidence="1">
    <location>
        <begin position="48"/>
        <end position="69"/>
    </location>
</feature>
<dbReference type="Gene3D" id="3.40.50.300">
    <property type="entry name" value="P-loop containing nucleotide triphosphate hydrolases"/>
    <property type="match status" value="1"/>
</dbReference>
<accession>A0A0F9F1I4</accession>
<evidence type="ECO:0000313" key="2">
    <source>
        <dbReference type="EMBL" id="KKL72321.1"/>
    </source>
</evidence>
<feature type="non-terminal residue" evidence="2">
    <location>
        <position position="1"/>
    </location>
</feature>
<reference evidence="2" key="1">
    <citation type="journal article" date="2015" name="Nature">
        <title>Complex archaea that bridge the gap between prokaryotes and eukaryotes.</title>
        <authorList>
            <person name="Spang A."/>
            <person name="Saw J.H."/>
            <person name="Jorgensen S.L."/>
            <person name="Zaremba-Niedzwiedzka K."/>
            <person name="Martijn J."/>
            <person name="Lind A.E."/>
            <person name="van Eijk R."/>
            <person name="Schleper C."/>
            <person name="Guy L."/>
            <person name="Ettema T.J."/>
        </authorList>
    </citation>
    <scope>NUCLEOTIDE SEQUENCE</scope>
</reference>
<dbReference type="EMBL" id="LAZR01025307">
    <property type="protein sequence ID" value="KKL72321.1"/>
    <property type="molecule type" value="Genomic_DNA"/>
</dbReference>
<dbReference type="CDD" id="cd00009">
    <property type="entry name" value="AAA"/>
    <property type="match status" value="1"/>
</dbReference>
<comment type="caution">
    <text evidence="2">The sequence shown here is derived from an EMBL/GenBank/DDBJ whole genome shotgun (WGS) entry which is preliminary data.</text>
</comment>
<organism evidence="2">
    <name type="scientific">marine sediment metagenome</name>
    <dbReference type="NCBI Taxonomy" id="412755"/>
    <lineage>
        <taxon>unclassified sequences</taxon>
        <taxon>metagenomes</taxon>
        <taxon>ecological metagenomes</taxon>
    </lineage>
</organism>
<gene>
    <name evidence="2" type="ORF">LCGC14_2086050</name>
</gene>
<dbReference type="SUPFAM" id="SSF52540">
    <property type="entry name" value="P-loop containing nucleoside triphosphate hydrolases"/>
    <property type="match status" value="1"/>
</dbReference>
<dbReference type="GO" id="GO:0016887">
    <property type="term" value="F:ATP hydrolysis activity"/>
    <property type="evidence" value="ECO:0007669"/>
    <property type="project" value="InterPro"/>
</dbReference>
<proteinExistence type="predicted"/>
<sequence length="74" mass="7899">DEAIAAHAPLAVRMRPRTIEEILGQDEFLGPGKMLRRMLEANSLSSLVFYGPPGVGKTTLSAALAATLTRSTTM</sequence>
<dbReference type="Pfam" id="PF00004">
    <property type="entry name" value="AAA"/>
    <property type="match status" value="1"/>
</dbReference>
<dbReference type="InterPro" id="IPR003959">
    <property type="entry name" value="ATPase_AAA_core"/>
</dbReference>
<name>A0A0F9F1I4_9ZZZZ</name>
<dbReference type="PANTHER" id="PTHR13779">
    <property type="entry name" value="WERNER HELICASE-INTERACTING PROTEIN 1 FAMILY MEMBER"/>
    <property type="match status" value="1"/>
</dbReference>
<dbReference type="GO" id="GO:0008047">
    <property type="term" value="F:enzyme activator activity"/>
    <property type="evidence" value="ECO:0007669"/>
    <property type="project" value="TreeGrafter"/>
</dbReference>